<feature type="compositionally biased region" description="Basic and acidic residues" evidence="2">
    <location>
        <begin position="479"/>
        <end position="491"/>
    </location>
</feature>
<feature type="domain" description="Plus3" evidence="4">
    <location>
        <begin position="677"/>
        <end position="807"/>
    </location>
</feature>
<feature type="compositionally biased region" description="Basic and acidic residues" evidence="2">
    <location>
        <begin position="427"/>
        <end position="437"/>
    </location>
</feature>
<reference evidence="5 6" key="1">
    <citation type="submission" date="2017-07" db="EMBL/GenBank/DDBJ databases">
        <title>An improved, manually edited Actinidia chinensis var. chinensis (kiwifruit) genome highlights the challenges associated with draft genomes and gene prediction in plants.</title>
        <authorList>
            <person name="Pilkington S."/>
            <person name="Crowhurst R."/>
            <person name="Hilario E."/>
            <person name="Nardozza S."/>
            <person name="Fraser L."/>
            <person name="Peng Y."/>
            <person name="Gunaseelan K."/>
            <person name="Simpson R."/>
            <person name="Tahir J."/>
            <person name="Deroles S."/>
            <person name="Templeton K."/>
            <person name="Luo Z."/>
            <person name="Davy M."/>
            <person name="Cheng C."/>
            <person name="Mcneilage M."/>
            <person name="Scaglione D."/>
            <person name="Liu Y."/>
            <person name="Zhang Q."/>
            <person name="Datson P."/>
            <person name="De Silva N."/>
            <person name="Gardiner S."/>
            <person name="Bassett H."/>
            <person name="Chagne D."/>
            <person name="Mccallum J."/>
            <person name="Dzierzon H."/>
            <person name="Deng C."/>
            <person name="Wang Y.-Y."/>
            <person name="Barron N."/>
            <person name="Manako K."/>
            <person name="Bowen J."/>
            <person name="Foster T."/>
            <person name="Erridge Z."/>
            <person name="Tiffin H."/>
            <person name="Waite C."/>
            <person name="Davies K."/>
            <person name="Grierson E."/>
            <person name="Laing W."/>
            <person name="Kirk R."/>
            <person name="Chen X."/>
            <person name="Wood M."/>
            <person name="Montefiori M."/>
            <person name="Brummell D."/>
            <person name="Schwinn K."/>
            <person name="Catanach A."/>
            <person name="Fullerton C."/>
            <person name="Li D."/>
            <person name="Meiyalaghan S."/>
            <person name="Nieuwenhuizen N."/>
            <person name="Read N."/>
            <person name="Prakash R."/>
            <person name="Hunter D."/>
            <person name="Zhang H."/>
            <person name="Mckenzie M."/>
            <person name="Knabel M."/>
            <person name="Harris A."/>
            <person name="Allan A."/>
            <person name="Chen A."/>
            <person name="Janssen B."/>
            <person name="Plunkett B."/>
            <person name="Dwamena C."/>
            <person name="Voogd C."/>
            <person name="Leif D."/>
            <person name="Lafferty D."/>
            <person name="Souleyre E."/>
            <person name="Varkonyi-Gasic E."/>
            <person name="Gambi F."/>
            <person name="Hanley J."/>
            <person name="Yao J.-L."/>
            <person name="Cheung J."/>
            <person name="David K."/>
            <person name="Warren B."/>
            <person name="Marsh K."/>
            <person name="Snowden K."/>
            <person name="Lin-Wang K."/>
            <person name="Brian L."/>
            <person name="Martinez-Sanchez M."/>
            <person name="Wang M."/>
            <person name="Ileperuma N."/>
            <person name="Macnee N."/>
            <person name="Campin R."/>
            <person name="Mcatee P."/>
            <person name="Drummond R."/>
            <person name="Espley R."/>
            <person name="Ireland H."/>
            <person name="Wu R."/>
            <person name="Atkinson R."/>
            <person name="Karunairetnam S."/>
            <person name="Bulley S."/>
            <person name="Chunkath S."/>
            <person name="Hanley Z."/>
            <person name="Storey R."/>
            <person name="Thrimawithana A."/>
            <person name="Thomson S."/>
            <person name="David C."/>
            <person name="Testolin R."/>
        </authorList>
    </citation>
    <scope>NUCLEOTIDE SEQUENCE [LARGE SCALE GENOMIC DNA]</scope>
    <source>
        <strain evidence="6">cv. Red5</strain>
        <tissue evidence="5">Young leaf</tissue>
    </source>
</reference>
<organism evidence="5 6">
    <name type="scientific">Actinidia chinensis var. chinensis</name>
    <name type="common">Chinese soft-hair kiwi</name>
    <dbReference type="NCBI Taxonomy" id="1590841"/>
    <lineage>
        <taxon>Eukaryota</taxon>
        <taxon>Viridiplantae</taxon>
        <taxon>Streptophyta</taxon>
        <taxon>Embryophyta</taxon>
        <taxon>Tracheophyta</taxon>
        <taxon>Spermatophyta</taxon>
        <taxon>Magnoliopsida</taxon>
        <taxon>eudicotyledons</taxon>
        <taxon>Gunneridae</taxon>
        <taxon>Pentapetalae</taxon>
        <taxon>asterids</taxon>
        <taxon>Ericales</taxon>
        <taxon>Actinidiaceae</taxon>
        <taxon>Actinidia</taxon>
    </lineage>
</organism>
<dbReference type="InterPro" id="IPR004343">
    <property type="entry name" value="Plus-3_dom"/>
</dbReference>
<dbReference type="STRING" id="1590841.A0A2R6Q3W5"/>
<protein>
    <submittedName>
        <fullName evidence="5">RNA polymerase-associated protein</fullName>
    </submittedName>
</protein>
<keyword evidence="1" id="KW-0479">Metal-binding</keyword>
<evidence type="ECO:0000259" key="3">
    <source>
        <dbReference type="PROSITE" id="PS50158"/>
    </source>
</evidence>
<dbReference type="PROSITE" id="PS51360">
    <property type="entry name" value="PLUS3"/>
    <property type="match status" value="1"/>
</dbReference>
<evidence type="ECO:0000259" key="4">
    <source>
        <dbReference type="PROSITE" id="PS51360"/>
    </source>
</evidence>
<feature type="region of interest" description="Disordered" evidence="2">
    <location>
        <begin position="479"/>
        <end position="501"/>
    </location>
</feature>
<dbReference type="GO" id="GO:0008270">
    <property type="term" value="F:zinc ion binding"/>
    <property type="evidence" value="ECO:0007669"/>
    <property type="project" value="UniProtKB-KW"/>
</dbReference>
<feature type="region of interest" description="Disordered" evidence="2">
    <location>
        <begin position="420"/>
        <end position="442"/>
    </location>
</feature>
<name>A0A2R6Q3W5_ACTCC</name>
<keyword evidence="6" id="KW-1185">Reference proteome</keyword>
<sequence>MLRESSLAGARGNVEEMHTLVGGSDFNINREEKNISRTYGNALCSPNNSQMASIAETIGSNEGSESRKIIDFLPLGSNDPGTDMAQTKTPSMECNEVVIPNPNARFRDVASGGLEIALSSQVFEKSRCKMKIDASTSASPLETPEDTAENNLHLPRVNSVQKEASPTHSKTRFCSWKGKEKVFLEEDVCERTSKYEVESHESVESCSSVELFSKGKKRWGDEQEMIVESKRARKQIDQRPTSTAVVGQDSSFMNWISNMVKGLNKPDQEECPTLALTLSHPNHAHTSDDREIVTVNRNHDTGSRNMGFQTIFQSLYCSNSKEQETRISNGYLTGGSKELVLVGETRGVGITPIACHSNKDNFGRQSFKSNEKFNESAYGNEAGPSAKPKPSSAIFVTTPRICETNSSSKYIARGKVENGRSSFSSSHEIEHNTKSCENKSNTPSEAKVVKNVGYGSESLWITRFSAKTPGPLMNLFHSRENSSGELERSTDGTRPTLRSHDSVDFPIKENSLEDQVNGLDKELEIRGNGDQKSVYKLNPILPSTNHKSSEAMACVFARRLDALKHIKPSDIKDNVNHSTTTCFYCGRNGHDLHDCTETVETERENFTGKFSSFDKAEVSPCLNSKWNEQISSDKRITSSSEAQKLVASSSFGDNVLKEKQITSLDNWVDQRFSYVPKGMFDSIKNLRLTRTDILKWMNSTTSFSHLDGFFLRLRLGKWEGGLLGTGYHVACITGEQREIPSQGRKNSISVSIGSVVRCSVESQYISNQDFLEGELMAWWCSTLRTGGKIPSEDYLNMKLEERKRLGF</sequence>
<dbReference type="Gramene" id="PSS01401">
    <property type="protein sequence ID" value="PSS01401"/>
    <property type="gene ID" value="CEY00_Acc22758"/>
</dbReference>
<comment type="caution">
    <text evidence="5">The sequence shown here is derived from an EMBL/GenBank/DDBJ whole genome shotgun (WGS) entry which is preliminary data.</text>
</comment>
<dbReference type="InterPro" id="IPR036128">
    <property type="entry name" value="Plus3-like_sf"/>
</dbReference>
<evidence type="ECO:0000313" key="5">
    <source>
        <dbReference type="EMBL" id="PSS01401.1"/>
    </source>
</evidence>
<dbReference type="OrthoDB" id="166375at2759"/>
<dbReference type="Pfam" id="PF03126">
    <property type="entry name" value="Plus-3"/>
    <property type="match status" value="1"/>
</dbReference>
<dbReference type="OMA" id="FSESLWV"/>
<evidence type="ECO:0000256" key="1">
    <source>
        <dbReference type="PROSITE-ProRule" id="PRU00047"/>
    </source>
</evidence>
<dbReference type="SMART" id="SM00719">
    <property type="entry name" value="Plus3"/>
    <property type="match status" value="1"/>
</dbReference>
<keyword evidence="1" id="KW-0863">Zinc-finger</keyword>
<evidence type="ECO:0000313" key="6">
    <source>
        <dbReference type="Proteomes" id="UP000241394"/>
    </source>
</evidence>
<gene>
    <name evidence="5" type="ORF">CEY00_Acc22758</name>
</gene>
<dbReference type="PANTHER" id="PTHR38940:SF4">
    <property type="entry name" value="OS01G0775100 PROTEIN"/>
    <property type="match status" value="1"/>
</dbReference>
<keyword evidence="1" id="KW-0862">Zinc</keyword>
<evidence type="ECO:0000256" key="2">
    <source>
        <dbReference type="SAM" id="MobiDB-lite"/>
    </source>
</evidence>
<dbReference type="InParanoid" id="A0A2R6Q3W5"/>
<dbReference type="EMBL" id="NKQK01000020">
    <property type="protein sequence ID" value="PSS01401.1"/>
    <property type="molecule type" value="Genomic_DNA"/>
</dbReference>
<accession>A0A2R6Q3W5</accession>
<dbReference type="SUPFAM" id="SSF159042">
    <property type="entry name" value="Plus3-like"/>
    <property type="match status" value="1"/>
</dbReference>
<feature type="domain" description="CCHC-type" evidence="3">
    <location>
        <begin position="582"/>
        <end position="597"/>
    </location>
</feature>
<dbReference type="Gene3D" id="3.90.70.200">
    <property type="entry name" value="Plus-3 domain"/>
    <property type="match status" value="1"/>
</dbReference>
<reference evidence="6" key="2">
    <citation type="journal article" date="2018" name="BMC Genomics">
        <title>A manually annotated Actinidia chinensis var. chinensis (kiwifruit) genome highlights the challenges associated with draft genomes and gene prediction in plants.</title>
        <authorList>
            <person name="Pilkington S.M."/>
            <person name="Crowhurst R."/>
            <person name="Hilario E."/>
            <person name="Nardozza S."/>
            <person name="Fraser L."/>
            <person name="Peng Y."/>
            <person name="Gunaseelan K."/>
            <person name="Simpson R."/>
            <person name="Tahir J."/>
            <person name="Deroles S.C."/>
            <person name="Templeton K."/>
            <person name="Luo Z."/>
            <person name="Davy M."/>
            <person name="Cheng C."/>
            <person name="McNeilage M."/>
            <person name="Scaglione D."/>
            <person name="Liu Y."/>
            <person name="Zhang Q."/>
            <person name="Datson P."/>
            <person name="De Silva N."/>
            <person name="Gardiner S.E."/>
            <person name="Bassett H."/>
            <person name="Chagne D."/>
            <person name="McCallum J."/>
            <person name="Dzierzon H."/>
            <person name="Deng C."/>
            <person name="Wang Y.Y."/>
            <person name="Barron L."/>
            <person name="Manako K."/>
            <person name="Bowen J."/>
            <person name="Foster T.M."/>
            <person name="Erridge Z.A."/>
            <person name="Tiffin H."/>
            <person name="Waite C.N."/>
            <person name="Davies K.M."/>
            <person name="Grierson E.P."/>
            <person name="Laing W.A."/>
            <person name="Kirk R."/>
            <person name="Chen X."/>
            <person name="Wood M."/>
            <person name="Montefiori M."/>
            <person name="Brummell D.A."/>
            <person name="Schwinn K.E."/>
            <person name="Catanach A."/>
            <person name="Fullerton C."/>
            <person name="Li D."/>
            <person name="Meiyalaghan S."/>
            <person name="Nieuwenhuizen N."/>
            <person name="Read N."/>
            <person name="Prakash R."/>
            <person name="Hunter D."/>
            <person name="Zhang H."/>
            <person name="McKenzie M."/>
            <person name="Knabel M."/>
            <person name="Harris A."/>
            <person name="Allan A.C."/>
            <person name="Gleave A."/>
            <person name="Chen A."/>
            <person name="Janssen B.J."/>
            <person name="Plunkett B."/>
            <person name="Ampomah-Dwamena C."/>
            <person name="Voogd C."/>
            <person name="Leif D."/>
            <person name="Lafferty D."/>
            <person name="Souleyre E.J.F."/>
            <person name="Varkonyi-Gasic E."/>
            <person name="Gambi F."/>
            <person name="Hanley J."/>
            <person name="Yao J.L."/>
            <person name="Cheung J."/>
            <person name="David K.M."/>
            <person name="Warren B."/>
            <person name="Marsh K."/>
            <person name="Snowden K.C."/>
            <person name="Lin-Wang K."/>
            <person name="Brian L."/>
            <person name="Martinez-Sanchez M."/>
            <person name="Wang M."/>
            <person name="Ileperuma N."/>
            <person name="Macnee N."/>
            <person name="Campin R."/>
            <person name="McAtee P."/>
            <person name="Drummond R.S.M."/>
            <person name="Espley R.V."/>
            <person name="Ireland H.S."/>
            <person name="Wu R."/>
            <person name="Atkinson R.G."/>
            <person name="Karunairetnam S."/>
            <person name="Bulley S."/>
            <person name="Chunkath S."/>
            <person name="Hanley Z."/>
            <person name="Storey R."/>
            <person name="Thrimawithana A.H."/>
            <person name="Thomson S."/>
            <person name="David C."/>
            <person name="Testolin R."/>
            <person name="Huang H."/>
            <person name="Hellens R.P."/>
            <person name="Schaffer R.J."/>
        </authorList>
    </citation>
    <scope>NUCLEOTIDE SEQUENCE [LARGE SCALE GENOMIC DNA]</scope>
    <source>
        <strain evidence="6">cv. Red5</strain>
    </source>
</reference>
<dbReference type="Proteomes" id="UP000241394">
    <property type="component" value="Chromosome LG20"/>
</dbReference>
<dbReference type="AlphaFoldDB" id="A0A2R6Q3W5"/>
<dbReference type="PANTHER" id="PTHR38940">
    <property type="entry name" value="PLUS3 DOMAIN-CONTAINING PROTEIN"/>
    <property type="match status" value="1"/>
</dbReference>
<dbReference type="FunCoup" id="A0A2R6Q3W5">
    <property type="interactions" value="228"/>
</dbReference>
<dbReference type="GO" id="GO:0003677">
    <property type="term" value="F:DNA binding"/>
    <property type="evidence" value="ECO:0007669"/>
    <property type="project" value="InterPro"/>
</dbReference>
<dbReference type="PROSITE" id="PS50158">
    <property type="entry name" value="ZF_CCHC"/>
    <property type="match status" value="1"/>
</dbReference>
<proteinExistence type="predicted"/>
<dbReference type="InterPro" id="IPR001878">
    <property type="entry name" value="Znf_CCHC"/>
</dbReference>